<organism evidence="2 3">
    <name type="scientific">Botryosphaeria parva (strain UCR-NP2)</name>
    <name type="common">Grapevine canker fungus</name>
    <name type="synonym">Neofusicoccum parvum</name>
    <dbReference type="NCBI Taxonomy" id="1287680"/>
    <lineage>
        <taxon>Eukaryota</taxon>
        <taxon>Fungi</taxon>
        <taxon>Dikarya</taxon>
        <taxon>Ascomycota</taxon>
        <taxon>Pezizomycotina</taxon>
        <taxon>Dothideomycetes</taxon>
        <taxon>Dothideomycetes incertae sedis</taxon>
        <taxon>Botryosphaeriales</taxon>
        <taxon>Botryosphaeriaceae</taxon>
        <taxon>Neofusicoccum</taxon>
    </lineage>
</organism>
<dbReference type="EMBL" id="KB916360">
    <property type="protein sequence ID" value="EOD47126.1"/>
    <property type="molecule type" value="Genomic_DNA"/>
</dbReference>
<evidence type="ECO:0000256" key="1">
    <source>
        <dbReference type="SAM" id="MobiDB-lite"/>
    </source>
</evidence>
<evidence type="ECO:0000313" key="2">
    <source>
        <dbReference type="EMBL" id="EOD47126.1"/>
    </source>
</evidence>
<sequence length="327" mass="35908">MNRFLTRKKTEAALDGSDAPPPSTKKSKKGKKAKEEPKPELDLAQALPSSDNFRTSLLMPNLSARFSMLREQDDPQSKLGKASDDSVLYPKRQSRLTDFGFNATGLQDIAEVSSINGSIRPPFLAGRADSIDGGYGTDDDSIHSGSVMSRSRPGEGNVLFGGRQKVYLGNRALYDDDVGMSAYQKRLYEQGLDRNIHEQNSAPGDRGKATAMGAFNKPAHQFDETQYMQRQKQMLQGRETPPLRKPSRSPSRAVQEKLDKFEMKRRESDAKYKQPPSKNVSDARKRLDALRTGVTADTCTASQASFSAEASSCASLTTKRASSSDGL</sequence>
<evidence type="ECO:0000313" key="3">
    <source>
        <dbReference type="Proteomes" id="UP000013521"/>
    </source>
</evidence>
<feature type="compositionally biased region" description="Low complexity" evidence="1">
    <location>
        <begin position="305"/>
        <end position="315"/>
    </location>
</feature>
<dbReference type="OrthoDB" id="5335210at2759"/>
<dbReference type="KEGG" id="npa:UCRNP2_6132"/>
<proteinExistence type="predicted"/>
<name>R1GFS5_BOTPV</name>
<dbReference type="Proteomes" id="UP000013521">
    <property type="component" value="Unassembled WGS sequence"/>
</dbReference>
<feature type="compositionally biased region" description="Basic and acidic residues" evidence="1">
    <location>
        <begin position="68"/>
        <end position="84"/>
    </location>
</feature>
<feature type="compositionally biased region" description="Polar residues" evidence="1">
    <location>
        <begin position="316"/>
        <end position="327"/>
    </location>
</feature>
<dbReference type="AlphaFoldDB" id="R1GFS5"/>
<accession>R1GFS5</accession>
<dbReference type="eggNOG" id="ENOG502RJH1">
    <property type="taxonomic scope" value="Eukaryota"/>
</dbReference>
<protein>
    <submittedName>
        <fullName evidence="2">Uncharacterized protein</fullName>
    </submittedName>
</protein>
<feature type="region of interest" description="Disordered" evidence="1">
    <location>
        <begin position="68"/>
        <end position="87"/>
    </location>
</feature>
<feature type="region of interest" description="Disordered" evidence="1">
    <location>
        <begin position="1"/>
        <end position="54"/>
    </location>
</feature>
<reference evidence="3" key="1">
    <citation type="journal article" date="2013" name="Genome Announc.">
        <title>Draft genome sequence of Neofusicoccum parvum isolate UCR-NP2, a fungal vascular pathogen associated with grapevine cankers.</title>
        <authorList>
            <person name="Blanco-Ulate B."/>
            <person name="Rolshausen P."/>
            <person name="Cantu D."/>
        </authorList>
    </citation>
    <scope>NUCLEOTIDE SEQUENCE [LARGE SCALE GENOMIC DNA]</scope>
    <source>
        <strain evidence="3">UCR-NP2</strain>
    </source>
</reference>
<dbReference type="HOGENOM" id="CLU_849905_0_0_1"/>
<feature type="region of interest" description="Disordered" evidence="1">
    <location>
        <begin position="305"/>
        <end position="327"/>
    </location>
</feature>
<feature type="region of interest" description="Disordered" evidence="1">
    <location>
        <begin position="228"/>
        <end position="286"/>
    </location>
</feature>
<feature type="compositionally biased region" description="Basic and acidic residues" evidence="1">
    <location>
        <begin position="254"/>
        <end position="272"/>
    </location>
</feature>
<gene>
    <name evidence="2" type="ORF">UCRNP2_6132</name>
</gene>